<dbReference type="EMBL" id="CAMKVN010013259">
    <property type="protein sequence ID" value="CAI2195912.1"/>
    <property type="molecule type" value="Genomic_DNA"/>
</dbReference>
<name>A0A9W4WYY2_9GLOM</name>
<comment type="caution">
    <text evidence="1">The sequence shown here is derived from an EMBL/GenBank/DDBJ whole genome shotgun (WGS) entry which is preliminary data.</text>
</comment>
<gene>
    <name evidence="1" type="ORF">FWILDA_LOCUS17314</name>
</gene>
<reference evidence="1" key="1">
    <citation type="submission" date="2022-08" db="EMBL/GenBank/DDBJ databases">
        <authorList>
            <person name="Kallberg Y."/>
            <person name="Tangrot J."/>
            <person name="Rosling A."/>
        </authorList>
    </citation>
    <scope>NUCLEOTIDE SEQUENCE</scope>
    <source>
        <strain evidence="1">Wild A</strain>
    </source>
</reference>
<keyword evidence="2" id="KW-1185">Reference proteome</keyword>
<organism evidence="1 2">
    <name type="scientific">Funneliformis geosporum</name>
    <dbReference type="NCBI Taxonomy" id="1117311"/>
    <lineage>
        <taxon>Eukaryota</taxon>
        <taxon>Fungi</taxon>
        <taxon>Fungi incertae sedis</taxon>
        <taxon>Mucoromycota</taxon>
        <taxon>Glomeromycotina</taxon>
        <taxon>Glomeromycetes</taxon>
        <taxon>Glomerales</taxon>
        <taxon>Glomeraceae</taxon>
        <taxon>Funneliformis</taxon>
    </lineage>
</organism>
<protein>
    <submittedName>
        <fullName evidence="1">6329_t:CDS:1</fullName>
    </submittedName>
</protein>
<accession>A0A9W4WYY2</accession>
<feature type="non-terminal residue" evidence="1">
    <location>
        <position position="1"/>
    </location>
</feature>
<sequence length="47" mass="5386">SVSGVELSRVGPLIAGHDVKLDLRQVLENCYCASWENYWCSCRNHYN</sequence>
<dbReference type="AlphaFoldDB" id="A0A9W4WYY2"/>
<evidence type="ECO:0000313" key="2">
    <source>
        <dbReference type="Proteomes" id="UP001153678"/>
    </source>
</evidence>
<proteinExistence type="predicted"/>
<evidence type="ECO:0000313" key="1">
    <source>
        <dbReference type="EMBL" id="CAI2195912.1"/>
    </source>
</evidence>
<dbReference type="Proteomes" id="UP001153678">
    <property type="component" value="Unassembled WGS sequence"/>
</dbReference>